<dbReference type="Pfam" id="PF07859">
    <property type="entry name" value="Abhydrolase_3"/>
    <property type="match status" value="1"/>
</dbReference>
<sequence length="313" mass="33085">MSFVARLDPALRHLTEARTDLSSSVLGAVRDSLNQRRAEAAAGVDTAGVEVEDRAVASVPVRIYRGTSSPAPAVLYCHSGAFVLGDLDTDHRQCVEFARRGRCTVISVDYRLAPEHPYPAAVHDVTAVLDGVVAGAADLGIDPDRLAVAGSSAGGALAARLALRSAAKAAPPVVFQLLHQPVLDDRPTASKQEFDTTPGFDGPAAETMWHHYLAGRQASDDAAPGRATELSGAPKTLITCSELDPLRDEAIDYATRLMRAGVSTDLHVYGGTCHGFDSLLPEWEVSEQLFALQGAALRRALHGGAALRTRPVP</sequence>
<dbReference type="InterPro" id="IPR013094">
    <property type="entry name" value="AB_hydrolase_3"/>
</dbReference>
<dbReference type="Gene3D" id="3.40.50.1820">
    <property type="entry name" value="alpha/beta hydrolase"/>
    <property type="match status" value="1"/>
</dbReference>
<reference evidence="3 4" key="1">
    <citation type="submission" date="2017-02" db="EMBL/GenBank/DDBJ databases">
        <title>The new phylogeny of genus Mycobacterium.</title>
        <authorList>
            <person name="Tortoli E."/>
            <person name="Trovato A."/>
            <person name="Cirillo D.M."/>
        </authorList>
    </citation>
    <scope>NUCLEOTIDE SEQUENCE [LARGE SCALE GENOMIC DNA]</scope>
    <source>
        <strain evidence="3 4">FI-09383</strain>
    </source>
</reference>
<dbReference type="SUPFAM" id="SSF53474">
    <property type="entry name" value="alpha/beta-Hydrolases"/>
    <property type="match status" value="1"/>
</dbReference>
<organism evidence="3 4">
    <name type="scientific">Mycolicibacterium elephantis</name>
    <dbReference type="NCBI Taxonomy" id="81858"/>
    <lineage>
        <taxon>Bacteria</taxon>
        <taxon>Bacillati</taxon>
        <taxon>Actinomycetota</taxon>
        <taxon>Actinomycetes</taxon>
        <taxon>Mycobacteriales</taxon>
        <taxon>Mycobacteriaceae</taxon>
        <taxon>Mycolicibacterium</taxon>
    </lineage>
</organism>
<dbReference type="Proteomes" id="UP000192772">
    <property type="component" value="Unassembled WGS sequence"/>
</dbReference>
<proteinExistence type="predicted"/>
<dbReference type="PANTHER" id="PTHR48081">
    <property type="entry name" value="AB HYDROLASE SUPERFAMILY PROTEIN C4A8.06C"/>
    <property type="match status" value="1"/>
</dbReference>
<dbReference type="EMBL" id="MVHP01000003">
    <property type="protein sequence ID" value="ORA68337.1"/>
    <property type="molecule type" value="Genomic_DNA"/>
</dbReference>
<feature type="domain" description="Alpha/beta hydrolase fold-3" evidence="2">
    <location>
        <begin position="74"/>
        <end position="276"/>
    </location>
</feature>
<dbReference type="GO" id="GO:0016787">
    <property type="term" value="F:hydrolase activity"/>
    <property type="evidence" value="ECO:0007669"/>
    <property type="project" value="UniProtKB-KW"/>
</dbReference>
<keyword evidence="1 3" id="KW-0378">Hydrolase</keyword>
<dbReference type="OrthoDB" id="3181909at2"/>
<gene>
    <name evidence="3" type="ORF">BST23_04455</name>
</gene>
<dbReference type="AlphaFoldDB" id="A0A0M2ZEI0"/>
<dbReference type="PANTHER" id="PTHR48081:SF8">
    <property type="entry name" value="ALPHA_BETA HYDROLASE FOLD-3 DOMAIN-CONTAINING PROTEIN-RELATED"/>
    <property type="match status" value="1"/>
</dbReference>
<evidence type="ECO:0000313" key="4">
    <source>
        <dbReference type="Proteomes" id="UP000192772"/>
    </source>
</evidence>
<comment type="caution">
    <text evidence="3">The sequence shown here is derived from an EMBL/GenBank/DDBJ whole genome shotgun (WGS) entry which is preliminary data.</text>
</comment>
<dbReference type="RefSeq" id="WP_046753118.1">
    <property type="nucleotide sequence ID" value="NZ_LBNO01000059.1"/>
</dbReference>
<dbReference type="STRING" id="81858.BST23_04455"/>
<protein>
    <submittedName>
        <fullName evidence="3">Alpha/beta hydrolase</fullName>
    </submittedName>
</protein>
<evidence type="ECO:0000313" key="3">
    <source>
        <dbReference type="EMBL" id="ORA68337.1"/>
    </source>
</evidence>
<accession>A0A0M2ZEI0</accession>
<dbReference type="InterPro" id="IPR050300">
    <property type="entry name" value="GDXG_lipolytic_enzyme"/>
</dbReference>
<evidence type="ECO:0000256" key="1">
    <source>
        <dbReference type="ARBA" id="ARBA00022801"/>
    </source>
</evidence>
<evidence type="ECO:0000259" key="2">
    <source>
        <dbReference type="Pfam" id="PF07859"/>
    </source>
</evidence>
<dbReference type="InterPro" id="IPR029058">
    <property type="entry name" value="AB_hydrolase_fold"/>
</dbReference>
<name>A0A0M2ZEI0_9MYCO</name>